<dbReference type="CDD" id="cd09631">
    <property type="entry name" value="DOMON_DOH"/>
    <property type="match status" value="1"/>
</dbReference>
<keyword evidence="7 8" id="KW-0472">Membrane</keyword>
<evidence type="ECO:0000256" key="2">
    <source>
        <dbReference type="ARBA" id="ARBA00022448"/>
    </source>
</evidence>
<feature type="transmembrane region" description="Helical" evidence="8">
    <location>
        <begin position="335"/>
        <end position="359"/>
    </location>
</feature>
<comment type="subcellular location">
    <subcellularLocation>
        <location evidence="1">Membrane</location>
    </subcellularLocation>
</comment>
<keyword evidence="3 8" id="KW-0812">Transmembrane</keyword>
<evidence type="ECO:0000313" key="13">
    <source>
        <dbReference type="Proteomes" id="UP000271241"/>
    </source>
</evidence>
<feature type="transmembrane region" description="Helical" evidence="8">
    <location>
        <begin position="264"/>
        <end position="286"/>
    </location>
</feature>
<feature type="chain" id="PRO_5020464737" description="DOMON domain-containing protein" evidence="9">
    <location>
        <begin position="28"/>
        <end position="428"/>
    </location>
</feature>
<dbReference type="SMART" id="SM00665">
    <property type="entry name" value="B561"/>
    <property type="match status" value="1"/>
</dbReference>
<dbReference type="PANTHER" id="PTHR23130">
    <property type="entry name" value="CYTOCHROME B561 AND DOMON DOMAIN-CONTAINING PROTEIN"/>
    <property type="match status" value="1"/>
</dbReference>
<dbReference type="Pfam" id="PF03351">
    <property type="entry name" value="DOMON"/>
    <property type="match status" value="1"/>
</dbReference>
<feature type="transmembrane region" description="Helical" evidence="8">
    <location>
        <begin position="292"/>
        <end position="314"/>
    </location>
</feature>
<dbReference type="PROSITE" id="PS50939">
    <property type="entry name" value="CYTOCHROME_B561"/>
    <property type="match status" value="1"/>
</dbReference>
<evidence type="ECO:0000256" key="3">
    <source>
        <dbReference type="ARBA" id="ARBA00022692"/>
    </source>
</evidence>
<dbReference type="InterPro" id="IPR005018">
    <property type="entry name" value="DOMON_domain"/>
</dbReference>
<dbReference type="InterPro" id="IPR045266">
    <property type="entry name" value="DOH_DOMON"/>
</dbReference>
<keyword evidence="13" id="KW-1185">Reference proteome</keyword>
<keyword evidence="2" id="KW-0813">Transport</keyword>
<dbReference type="PROSITE" id="PS50836">
    <property type="entry name" value="DOMON"/>
    <property type="match status" value="1"/>
</dbReference>
<feature type="domain" description="Cytochrome b561" evidence="11">
    <location>
        <begin position="176"/>
        <end position="393"/>
    </location>
</feature>
<evidence type="ECO:0000256" key="5">
    <source>
        <dbReference type="ARBA" id="ARBA00022982"/>
    </source>
</evidence>
<keyword evidence="6 8" id="KW-1133">Transmembrane helix</keyword>
<dbReference type="SMART" id="SM00664">
    <property type="entry name" value="DoH"/>
    <property type="match status" value="1"/>
</dbReference>
<name>A0A4P9XTR5_9FUNG</name>
<proteinExistence type="predicted"/>
<evidence type="ECO:0000256" key="8">
    <source>
        <dbReference type="SAM" id="Phobius"/>
    </source>
</evidence>
<dbReference type="InterPro" id="IPR006593">
    <property type="entry name" value="Cyt_b561/ferric_Rdtase_TM"/>
</dbReference>
<dbReference type="STRING" id="78915.A0A4P9XTR5"/>
<organism evidence="12 13">
    <name type="scientific">Thamnocephalis sphaerospora</name>
    <dbReference type="NCBI Taxonomy" id="78915"/>
    <lineage>
        <taxon>Eukaryota</taxon>
        <taxon>Fungi</taxon>
        <taxon>Fungi incertae sedis</taxon>
        <taxon>Zoopagomycota</taxon>
        <taxon>Zoopagomycotina</taxon>
        <taxon>Zoopagomycetes</taxon>
        <taxon>Zoopagales</taxon>
        <taxon>Sigmoideomycetaceae</taxon>
        <taxon>Thamnocephalis</taxon>
    </lineage>
</organism>
<evidence type="ECO:0000256" key="4">
    <source>
        <dbReference type="ARBA" id="ARBA00022729"/>
    </source>
</evidence>
<evidence type="ECO:0000259" key="11">
    <source>
        <dbReference type="PROSITE" id="PS50939"/>
    </source>
</evidence>
<evidence type="ECO:0000256" key="9">
    <source>
        <dbReference type="SAM" id="SignalP"/>
    </source>
</evidence>
<reference evidence="13" key="1">
    <citation type="journal article" date="2018" name="Nat. Microbiol.">
        <title>Leveraging single-cell genomics to expand the fungal tree of life.</title>
        <authorList>
            <person name="Ahrendt S.R."/>
            <person name="Quandt C.A."/>
            <person name="Ciobanu D."/>
            <person name="Clum A."/>
            <person name="Salamov A."/>
            <person name="Andreopoulos B."/>
            <person name="Cheng J.F."/>
            <person name="Woyke T."/>
            <person name="Pelin A."/>
            <person name="Henrissat B."/>
            <person name="Reynolds N.K."/>
            <person name="Benny G.L."/>
            <person name="Smith M.E."/>
            <person name="James T.Y."/>
            <person name="Grigoriev I.V."/>
        </authorList>
    </citation>
    <scope>NUCLEOTIDE SEQUENCE [LARGE SCALE GENOMIC DNA]</scope>
    <source>
        <strain evidence="13">RSA 1356</strain>
    </source>
</reference>
<feature type="transmembrane region" description="Helical" evidence="8">
    <location>
        <begin position="365"/>
        <end position="389"/>
    </location>
</feature>
<evidence type="ECO:0000256" key="7">
    <source>
        <dbReference type="ARBA" id="ARBA00023136"/>
    </source>
</evidence>
<dbReference type="Gene3D" id="1.20.120.1770">
    <property type="match status" value="1"/>
</dbReference>
<keyword evidence="5" id="KW-0249">Electron transport</keyword>
<gene>
    <name evidence="12" type="ORF">THASP1DRAFT_22599</name>
</gene>
<dbReference type="SUPFAM" id="SSF49344">
    <property type="entry name" value="CBD9-like"/>
    <property type="match status" value="1"/>
</dbReference>
<evidence type="ECO:0000259" key="10">
    <source>
        <dbReference type="PROSITE" id="PS50836"/>
    </source>
</evidence>
<evidence type="ECO:0008006" key="14">
    <source>
        <dbReference type="Google" id="ProtNLM"/>
    </source>
</evidence>
<dbReference type="EMBL" id="KZ992503">
    <property type="protein sequence ID" value="RKP09584.1"/>
    <property type="molecule type" value="Genomic_DNA"/>
</dbReference>
<evidence type="ECO:0000256" key="1">
    <source>
        <dbReference type="ARBA" id="ARBA00004370"/>
    </source>
</evidence>
<dbReference type="CDD" id="cd08760">
    <property type="entry name" value="Cyt_b561_FRRS1_like"/>
    <property type="match status" value="1"/>
</dbReference>
<sequence length="428" mass="45378">MLRHSVLLKTAWWGLWCLCGLVCGVLAQALMVNNVRHFFSKTVTTNMFTLYWKVDANSESATFAVQPSSGSRPGWIGFGFSRDGAMANSHAIVAAQDAAGAVTIMEYDITAASSSGLRPVAAANRLTSNVTTSFAADQPVTLMFTQRLSAAVPGLTLSPEARSNLIYAVGARPPARGSIGVHSAREMVSLALQNAKGDDSAPVAVVVTDGSSSTSFMLAHGVLMGLSWLVLVPMGMVFGSPVLRRRMFPKNRTGNPPFTLAHRLTQFIAFAMITAAFIIGLTQLGGGSIHGLLGIITYSILCLQIGIGIARVAFVKPVKPKSAVERFFKPLKQKLVRSHAVLGQLIWLLAVVTIVLGFGLASAHIAIYVASGILAGIGAFAFIWSGYFAKSAGGLSGFWPRRRARSAQVNNEDNEISLASDEAKAPLA</sequence>
<evidence type="ECO:0000313" key="12">
    <source>
        <dbReference type="EMBL" id="RKP09584.1"/>
    </source>
</evidence>
<feature type="signal peptide" evidence="9">
    <location>
        <begin position="1"/>
        <end position="27"/>
    </location>
</feature>
<evidence type="ECO:0000256" key="6">
    <source>
        <dbReference type="ARBA" id="ARBA00022989"/>
    </source>
</evidence>
<keyword evidence="4 9" id="KW-0732">Signal</keyword>
<dbReference type="Gene3D" id="2.60.40.1210">
    <property type="entry name" value="Cellobiose dehydrogenase, cytochrome domain"/>
    <property type="match status" value="1"/>
</dbReference>
<accession>A0A4P9XTR5</accession>
<dbReference type="GO" id="GO:0016020">
    <property type="term" value="C:membrane"/>
    <property type="evidence" value="ECO:0007669"/>
    <property type="project" value="UniProtKB-SubCell"/>
</dbReference>
<feature type="domain" description="DOMON" evidence="10">
    <location>
        <begin position="46"/>
        <end position="170"/>
    </location>
</feature>
<protein>
    <recommendedName>
        <fullName evidence="14">DOMON domain-containing protein</fullName>
    </recommendedName>
</protein>
<dbReference type="OrthoDB" id="19261at2759"/>
<dbReference type="PANTHER" id="PTHR23130:SF171">
    <property type="entry name" value="OS01G0895300 PROTEIN"/>
    <property type="match status" value="1"/>
</dbReference>
<feature type="transmembrane region" description="Helical" evidence="8">
    <location>
        <begin position="217"/>
        <end position="243"/>
    </location>
</feature>
<dbReference type="Pfam" id="PF03188">
    <property type="entry name" value="Cytochrom_B561"/>
    <property type="match status" value="1"/>
</dbReference>
<dbReference type="Proteomes" id="UP000271241">
    <property type="component" value="Unassembled WGS sequence"/>
</dbReference>
<dbReference type="AlphaFoldDB" id="A0A4P9XTR5"/>